<dbReference type="RefSeq" id="XP_022248378.1">
    <property type="nucleotide sequence ID" value="XM_022392670.1"/>
</dbReference>
<proteinExistence type="predicted"/>
<dbReference type="PANTHER" id="PTHR13069">
    <property type="entry name" value="ALKYLATED DNA REPAIR PROTEIN ALKB HOMOLOG 8"/>
    <property type="match status" value="1"/>
</dbReference>
<evidence type="ECO:0000256" key="3">
    <source>
        <dbReference type="SAM" id="MobiDB-lite"/>
    </source>
</evidence>
<dbReference type="SUPFAM" id="SSF53335">
    <property type="entry name" value="S-adenosyl-L-methionine-dependent methyltransferases"/>
    <property type="match status" value="1"/>
</dbReference>
<dbReference type="InterPro" id="IPR013216">
    <property type="entry name" value="Methyltransf_11"/>
</dbReference>
<keyword evidence="1" id="KW-0489">Methyltransferase</keyword>
<dbReference type="GeneID" id="111087127"/>
<dbReference type="CDD" id="cd02440">
    <property type="entry name" value="AdoMet_MTases"/>
    <property type="match status" value="1"/>
</dbReference>
<accession>A0ABM1SXM2</accession>
<feature type="compositionally biased region" description="Polar residues" evidence="3">
    <location>
        <begin position="305"/>
        <end position="319"/>
    </location>
</feature>
<gene>
    <name evidence="6 7" type="primary">LOC111087127</name>
</gene>
<dbReference type="InterPro" id="IPR029063">
    <property type="entry name" value="SAM-dependent_MTases_sf"/>
</dbReference>
<evidence type="ECO:0000313" key="6">
    <source>
        <dbReference type="RefSeq" id="XP_022248377.1"/>
    </source>
</evidence>
<feature type="region of interest" description="Disordered" evidence="3">
    <location>
        <begin position="721"/>
        <end position="741"/>
    </location>
</feature>
<feature type="domain" description="Methyltransferase type 11" evidence="4">
    <location>
        <begin position="66"/>
        <end position="155"/>
    </location>
</feature>
<feature type="region of interest" description="Disordered" evidence="3">
    <location>
        <begin position="1709"/>
        <end position="1728"/>
    </location>
</feature>
<name>A0ABM1SXM2_LIMPO</name>
<keyword evidence="5" id="KW-1185">Reference proteome</keyword>
<dbReference type="PANTHER" id="PTHR13069:SF37">
    <property type="entry name" value="FIRE DANCER"/>
    <property type="match status" value="1"/>
</dbReference>
<feature type="region of interest" description="Disordered" evidence="3">
    <location>
        <begin position="1204"/>
        <end position="1223"/>
    </location>
</feature>
<evidence type="ECO:0000256" key="1">
    <source>
        <dbReference type="ARBA" id="ARBA00022603"/>
    </source>
</evidence>
<protein>
    <submittedName>
        <fullName evidence="6 7">Uncharacterized protein LOC111087127</fullName>
    </submittedName>
</protein>
<organism evidence="5 7">
    <name type="scientific">Limulus polyphemus</name>
    <name type="common">Atlantic horseshoe crab</name>
    <dbReference type="NCBI Taxonomy" id="6850"/>
    <lineage>
        <taxon>Eukaryota</taxon>
        <taxon>Metazoa</taxon>
        <taxon>Ecdysozoa</taxon>
        <taxon>Arthropoda</taxon>
        <taxon>Chelicerata</taxon>
        <taxon>Merostomata</taxon>
        <taxon>Xiphosura</taxon>
        <taxon>Limulidae</taxon>
        <taxon>Limulus</taxon>
    </lineage>
</organism>
<evidence type="ECO:0000313" key="5">
    <source>
        <dbReference type="Proteomes" id="UP000694941"/>
    </source>
</evidence>
<keyword evidence="2" id="KW-0808">Transferase</keyword>
<evidence type="ECO:0000259" key="4">
    <source>
        <dbReference type="Pfam" id="PF08241"/>
    </source>
</evidence>
<evidence type="ECO:0000313" key="7">
    <source>
        <dbReference type="RefSeq" id="XP_022248378.1"/>
    </source>
</evidence>
<dbReference type="Proteomes" id="UP000694941">
    <property type="component" value="Unplaced"/>
</dbReference>
<dbReference type="Pfam" id="PF08241">
    <property type="entry name" value="Methyltransf_11"/>
    <property type="match status" value="1"/>
</dbReference>
<sequence length="1810" mass="204953">MTPCMPEKETDSAQEERQARSIALEKAYVHDVYDQIAPHFTDSRYMPWPHVKQFILDLEPGSLVADIGCGNGKYLDLNSEVYKVGVDHCNSMLQTAKKRGREALTCDNHQLPFRDESFDAAISIAVIHHFATTERRVRALQELARILRIGGKVIITVWAMEQNHCKFNSQDLLVPWHQPAHNVSEDCGSSAERVFTSIDTSDDDLLLCNTYLSPSNLENHPKHVSTQTNVLKTIASQYRKQKSDLPCHKSSLSNSELPSPNETCYSFIRRVFMRLAASTSPSGRDTSKPHFYSSIRRPLFAESMKPSNLLNPSTQQSQQELHRDQSLDFEDPGNMFIELRHLDKDNINKNESTEDEKESMKKKEDKKWSLSDILGIIPSFFRIRRSSDKEIMKDMQKRISIISDPREYLVKAVTKNGLVRSRSSMSCVTQFDCLKRLLDIGTNNLNEIKINKEKLKESLVTKDMISMTKLAPSDIVNGNNILNVKTKHDIENTEGKEISKNVIPELYSEFAPNQVKNSSLIYPENVNILHNIVNDIYTVQKLQEKKIESNLLFPKTNLQTVQSQENSESCQNKVTTAKDLNFEKRQNIINSGGETFEVEQVKMESRISSYYSMPELHTLRSTEILWVPENHLAVTNNCFKANRPNNDSYVCGMKFLRYGFCEMGWEEGEDTSPPLSLKAHQSNNTCVSRIKKGQVRRSVSVDAASNWNPVGDTSASLAREFPYSPSRRESIKSDNSADSDESIVSVIARNNSEVQSESSIDSEESIISVIQRSPDGALEALMVRKEQKESGSRYKEASPLTLHDSSGSRSDSSPSLSASELSTNSSGTTILYNLKLDVEQNYSHLDIIKGAMEMDPCSLINHETTPNSYTSSQKGSFVEKVHMFSSPELTAEKNFIINNTHSKHVFNFNEKGRILHYDSEKKEPCLNALNEDVSQYFIKNMDATVTCQTDIPKCTALICKKKKEFDLRPIHLSHSLLEKTQNTGNLDLIPSLSQQLFNSTNGDHRLLHPGGEKTNETELGENDINRIKGSFLPFHPNATDFAECRGNSDYFTGIDYFATQHGAFNNTIKMEFVENKSFECDKFVDVSPRIINKGRDLPDITLDNFEGECSIKPSEDFCKSNIYCSEKMIQLTTQNKNSEKLNTCSKNHDIELENSVEKCDEFDVTKLAASINCAGRAGNFSGEYIAFKECDNVISIEPTEMASERTSTKLKKRLEKPNSQANTEVVKQQENYSDQTLKSIVSSNEFADVGFPKSQEKRCKYTDKEPMKYLEKSSEYSVTEYIASFDNSGGSDSVKVVKSPEKAVKCVDVKQQRGCSRSKTVNSLTTSRDGVGMNNGKSTEIFNTNASTKPLYLMGNCNDFSSDRLKRSAAKSSNDIDLKFMKSTTKCNKSVDKKTTQPKTFLENTNENNVTQFFSVTNDPSNSVWFRNERENSVEMFCRPNRLCSRFLKPKEHSECIKTEEEGSLGEETIVFPDLSLHYGDIQMSTAEVGISKAVEDPKAQHSYIQCPMDSRSAWEDVCVNKKLTGSVIVQDKELKAVAAEDKKKDSVKFEVQTKEYTRNQRTVITKVQNGSNKVKDNKNKKATIIFDPRIDKAQKTEAERGGDRKMLKTVVAEDKKTEVVTDSLGIITESVIVDRQRKGQEIMNSVIAEGQVHIEDSKQNYAATKKLVYEEKNHINATDHKSSVLNKTRNPDDNFQCYNHVHNIMKPTSSSKTDLVDSTQQTDSSRITTKRKFESLSQNTLLFKSNSQKSLQDNEEGNVMTYHRYYHVFRQGELESLIEKYVDDLHIISSYYDHANWCIIAEKVQVWTI</sequence>
<feature type="region of interest" description="Disordered" evidence="3">
    <location>
        <begin position="788"/>
        <end position="823"/>
    </location>
</feature>
<dbReference type="Gene3D" id="3.40.50.150">
    <property type="entry name" value="Vaccinia Virus protein VP39"/>
    <property type="match status" value="2"/>
</dbReference>
<dbReference type="InterPro" id="IPR051422">
    <property type="entry name" value="AlkB_tRNA_MeTrf/Diox"/>
</dbReference>
<feature type="region of interest" description="Disordered" evidence="3">
    <location>
        <begin position="305"/>
        <end position="328"/>
    </location>
</feature>
<feature type="compositionally biased region" description="Low complexity" evidence="3">
    <location>
        <begin position="805"/>
        <end position="823"/>
    </location>
</feature>
<evidence type="ECO:0000256" key="2">
    <source>
        <dbReference type="ARBA" id="ARBA00022679"/>
    </source>
</evidence>
<reference evidence="6 7" key="1">
    <citation type="submission" date="2025-05" db="UniProtKB">
        <authorList>
            <consortium name="RefSeq"/>
        </authorList>
    </citation>
    <scope>IDENTIFICATION</scope>
    <source>
        <tissue evidence="6 7">Muscle</tissue>
    </source>
</reference>
<dbReference type="RefSeq" id="XP_022248377.1">
    <property type="nucleotide sequence ID" value="XM_022392669.1"/>
</dbReference>